<evidence type="ECO:0000313" key="2">
    <source>
        <dbReference type="Proteomes" id="UP000471465"/>
    </source>
</evidence>
<name>A0A6N7BXK7_9GAMM</name>
<dbReference type="AlphaFoldDB" id="A0A6N7BXK7"/>
<organism evidence="1 2">
    <name type="scientific">Psychrobacter nivimaris</name>
    <dbReference type="NCBI Taxonomy" id="281738"/>
    <lineage>
        <taxon>Bacteria</taxon>
        <taxon>Pseudomonadati</taxon>
        <taxon>Pseudomonadota</taxon>
        <taxon>Gammaproteobacteria</taxon>
        <taxon>Moraxellales</taxon>
        <taxon>Moraxellaceae</taxon>
        <taxon>Psychrobacter</taxon>
    </lineage>
</organism>
<accession>A0A6N7BXK7</accession>
<proteinExistence type="predicted"/>
<keyword evidence="2" id="KW-1185">Reference proteome</keyword>
<protein>
    <submittedName>
        <fullName evidence="1">Uncharacterized protein</fullName>
    </submittedName>
</protein>
<comment type="caution">
    <text evidence="1">The sequence shown here is derived from an EMBL/GenBank/DDBJ whole genome shotgun (WGS) entry which is preliminary data.</text>
</comment>
<dbReference type="Proteomes" id="UP000471465">
    <property type="component" value="Unassembled WGS sequence"/>
</dbReference>
<gene>
    <name evidence="1" type="ORF">FQV37_832</name>
</gene>
<evidence type="ECO:0000313" key="1">
    <source>
        <dbReference type="EMBL" id="KAF0568424.1"/>
    </source>
</evidence>
<reference evidence="1 2" key="1">
    <citation type="submission" date="2019-09" db="EMBL/GenBank/DDBJ databases">
        <title>Draft genome sequence of Psychrobacter nivimaris LAMA 639, in search for biotechnological relevant genes.</title>
        <authorList>
            <person name="Lima A.O.S."/>
            <person name="Staloch B.E.K."/>
            <person name="Freitas R.C."/>
            <person name="Niero H."/>
            <person name="Silva M.A.C."/>
        </authorList>
    </citation>
    <scope>NUCLEOTIDE SEQUENCE [LARGE SCALE GENOMIC DNA]</scope>
    <source>
        <strain evidence="1 2">LAMA 639</strain>
    </source>
</reference>
<dbReference type="RefSeq" id="WP_160022266.1">
    <property type="nucleotide sequence ID" value="NZ_VZIZ01000019.1"/>
</dbReference>
<dbReference type="EMBL" id="VZIZ01000019">
    <property type="protein sequence ID" value="KAF0568424.1"/>
    <property type="molecule type" value="Genomic_DNA"/>
</dbReference>
<sequence length="226" mass="26143">MIENIIAAILGGLFVLVVSRVLAYRDLKKVEANNNTLKNPNEDKILTSDLLYSLMPGRSYEKVREILGAPDKSFKDESIFVDFDESIRDRFNSDLYLFKNGHMKITTEKENEKNIYALTVLNCYGIDIPDLYYIADEGLDYSKIGEIRVSDEILRFINQSESIRTRIDNSFAIQQYLGNPHYKYFTVFCGYLDEDNDISKYKGELIDGFCISEGEDAFFIYHYDLS</sequence>